<dbReference type="AlphaFoldDB" id="A0A9W8IRR5"/>
<evidence type="ECO:0000256" key="1">
    <source>
        <dbReference type="SAM" id="MobiDB-lite"/>
    </source>
</evidence>
<protein>
    <recommendedName>
        <fullName evidence="2">BZIP domain-containing protein</fullName>
    </recommendedName>
</protein>
<dbReference type="Pfam" id="PF07716">
    <property type="entry name" value="bZIP_2"/>
    <property type="match status" value="1"/>
</dbReference>
<dbReference type="PROSITE" id="PS50217">
    <property type="entry name" value="BZIP"/>
    <property type="match status" value="1"/>
</dbReference>
<feature type="compositionally biased region" description="Basic and acidic residues" evidence="1">
    <location>
        <begin position="67"/>
        <end position="80"/>
    </location>
</feature>
<dbReference type="PROSITE" id="PS00036">
    <property type="entry name" value="BZIP_BASIC"/>
    <property type="match status" value="1"/>
</dbReference>
<dbReference type="InterPro" id="IPR004827">
    <property type="entry name" value="bZIP"/>
</dbReference>
<reference evidence="3" key="1">
    <citation type="submission" date="2022-07" db="EMBL/GenBank/DDBJ databases">
        <title>Phylogenomic reconstructions and comparative analyses of Kickxellomycotina fungi.</title>
        <authorList>
            <person name="Reynolds N.K."/>
            <person name="Stajich J.E."/>
            <person name="Barry K."/>
            <person name="Grigoriev I.V."/>
            <person name="Crous P."/>
            <person name="Smith M.E."/>
        </authorList>
    </citation>
    <scope>NUCLEOTIDE SEQUENCE</scope>
    <source>
        <strain evidence="3">RSA 476</strain>
    </source>
</reference>
<sequence>MPADDQQPPPSPPVETRGDAAQPVLYAPIRPRGNPDQHRQALAEENEIHNSQVAQERRRRNTQAAARMRERQRDRERSLLTRRDDLETRMKQLENELSAIRTQRQQNEAKLASEDYDRILSQLSDELEAANQAMHLIIEEVEKLVDIVKSIDI</sequence>
<dbReference type="Proteomes" id="UP001140074">
    <property type="component" value="Unassembled WGS sequence"/>
</dbReference>
<feature type="compositionally biased region" description="Basic and acidic residues" evidence="1">
    <location>
        <begin position="33"/>
        <end position="48"/>
    </location>
</feature>
<evidence type="ECO:0000313" key="4">
    <source>
        <dbReference type="Proteomes" id="UP001140074"/>
    </source>
</evidence>
<gene>
    <name evidence="3" type="ORF">GGH94_001916</name>
</gene>
<dbReference type="GO" id="GO:0003700">
    <property type="term" value="F:DNA-binding transcription factor activity"/>
    <property type="evidence" value="ECO:0007669"/>
    <property type="project" value="InterPro"/>
</dbReference>
<dbReference type="InterPro" id="IPR046347">
    <property type="entry name" value="bZIP_sf"/>
</dbReference>
<keyword evidence="4" id="KW-1185">Reference proteome</keyword>
<dbReference type="EMBL" id="JANBUY010000049">
    <property type="protein sequence ID" value="KAJ2865919.1"/>
    <property type="molecule type" value="Genomic_DNA"/>
</dbReference>
<dbReference type="SUPFAM" id="SSF57959">
    <property type="entry name" value="Leucine zipper domain"/>
    <property type="match status" value="1"/>
</dbReference>
<accession>A0A9W8IRR5</accession>
<organism evidence="3 4">
    <name type="scientific">Coemansia aciculifera</name>
    <dbReference type="NCBI Taxonomy" id="417176"/>
    <lineage>
        <taxon>Eukaryota</taxon>
        <taxon>Fungi</taxon>
        <taxon>Fungi incertae sedis</taxon>
        <taxon>Zoopagomycota</taxon>
        <taxon>Kickxellomycotina</taxon>
        <taxon>Kickxellomycetes</taxon>
        <taxon>Kickxellales</taxon>
        <taxon>Kickxellaceae</taxon>
        <taxon>Coemansia</taxon>
    </lineage>
</organism>
<proteinExistence type="predicted"/>
<evidence type="ECO:0000259" key="2">
    <source>
        <dbReference type="PROSITE" id="PS50217"/>
    </source>
</evidence>
<evidence type="ECO:0000313" key="3">
    <source>
        <dbReference type="EMBL" id="KAJ2865919.1"/>
    </source>
</evidence>
<name>A0A9W8IRR5_9FUNG</name>
<feature type="domain" description="BZIP" evidence="2">
    <location>
        <begin position="51"/>
        <end position="114"/>
    </location>
</feature>
<comment type="caution">
    <text evidence="3">The sequence shown here is derived from an EMBL/GenBank/DDBJ whole genome shotgun (WGS) entry which is preliminary data.</text>
</comment>
<feature type="region of interest" description="Disordered" evidence="1">
    <location>
        <begin position="1"/>
        <end position="80"/>
    </location>
</feature>